<dbReference type="OrthoDB" id="693960at2759"/>
<feature type="domain" description="WRKY" evidence="7">
    <location>
        <begin position="334"/>
        <end position="399"/>
    </location>
</feature>
<dbReference type="SUPFAM" id="SSF118290">
    <property type="entry name" value="WRKY DNA-binding domain"/>
    <property type="match status" value="1"/>
</dbReference>
<dbReference type="AlphaFoldDB" id="A0A2K1IV10"/>
<feature type="compositionally biased region" description="Polar residues" evidence="6">
    <location>
        <begin position="460"/>
        <end position="472"/>
    </location>
</feature>
<gene>
    <name evidence="9" type="primary">LOC112273663</name>
    <name evidence="8" type="ORF">PHYPA_025049</name>
</gene>
<dbReference type="EnsemblPlants" id="Pp3c20_12200V3.1">
    <property type="protein sequence ID" value="Pp3c20_12200V3.1"/>
    <property type="gene ID" value="Pp3c20_12200"/>
</dbReference>
<dbReference type="GO" id="GO:0003700">
    <property type="term" value="F:DNA-binding transcription factor activity"/>
    <property type="evidence" value="ECO:0000318"/>
    <property type="project" value="GO_Central"/>
</dbReference>
<dbReference type="EnsemblPlants" id="Pp3c20_12200V3.3">
    <property type="protein sequence ID" value="Pp3c20_12200V3.3"/>
    <property type="gene ID" value="Pp3c20_12200"/>
</dbReference>
<dbReference type="RefSeq" id="XP_024358453.1">
    <property type="nucleotide sequence ID" value="XM_024502685.2"/>
</dbReference>
<dbReference type="GeneID" id="112273663"/>
<dbReference type="InterPro" id="IPR036576">
    <property type="entry name" value="WRKY_dom_sf"/>
</dbReference>
<evidence type="ECO:0000256" key="1">
    <source>
        <dbReference type="ARBA" id="ARBA00004123"/>
    </source>
</evidence>
<feature type="region of interest" description="Disordered" evidence="6">
    <location>
        <begin position="1"/>
        <end position="26"/>
    </location>
</feature>
<keyword evidence="2" id="KW-0805">Transcription regulation</keyword>
<dbReference type="PROSITE" id="PS50811">
    <property type="entry name" value="WRKY"/>
    <property type="match status" value="1"/>
</dbReference>
<evidence type="ECO:0000256" key="4">
    <source>
        <dbReference type="ARBA" id="ARBA00023163"/>
    </source>
</evidence>
<dbReference type="SMART" id="SM00774">
    <property type="entry name" value="WRKY"/>
    <property type="match status" value="1"/>
</dbReference>
<dbReference type="GO" id="GO:0005634">
    <property type="term" value="C:nucleus"/>
    <property type="evidence" value="ECO:0000318"/>
    <property type="project" value="GO_Central"/>
</dbReference>
<reference evidence="9" key="3">
    <citation type="submission" date="2020-12" db="UniProtKB">
        <authorList>
            <consortium name="EnsemblPlants"/>
        </authorList>
    </citation>
    <scope>IDENTIFICATION</scope>
</reference>
<keyword evidence="3" id="KW-0238">DNA-binding</keyword>
<name>A0A2K1IV10_PHYPA</name>
<dbReference type="KEGG" id="ppp:112273663"/>
<dbReference type="PANTHER" id="PTHR31221">
    <property type="entry name" value="WRKY TRANSCRIPTION FACTOR PROTEIN 1-RELATED"/>
    <property type="match status" value="1"/>
</dbReference>
<evidence type="ECO:0000313" key="9">
    <source>
        <dbReference type="EnsemblPlants" id="Pp3c20_12200V3.1"/>
    </source>
</evidence>
<keyword evidence="5" id="KW-0539">Nucleus</keyword>
<dbReference type="STRING" id="3218.A0A2K1IV10"/>
<dbReference type="Gramene" id="Pp3c20_12200V3.2">
    <property type="protein sequence ID" value="Pp3c20_12200V3.2"/>
    <property type="gene ID" value="Pp3c20_12200"/>
</dbReference>
<dbReference type="Gramene" id="Pp3c20_12200V3.1">
    <property type="protein sequence ID" value="Pp3c20_12200V3.1"/>
    <property type="gene ID" value="Pp3c20_12200"/>
</dbReference>
<dbReference type="GO" id="GO:0006355">
    <property type="term" value="P:regulation of DNA-templated transcription"/>
    <property type="evidence" value="ECO:0000318"/>
    <property type="project" value="GO_Central"/>
</dbReference>
<evidence type="ECO:0000256" key="2">
    <source>
        <dbReference type="ARBA" id="ARBA00023015"/>
    </source>
</evidence>
<dbReference type="Pfam" id="PF03106">
    <property type="entry name" value="WRKY"/>
    <property type="match status" value="1"/>
</dbReference>
<sequence length="588" mass="63212">MSSASASLLVRDNDEGGNHMRGREADLERLMRSLSEEVNSQNQSQNPQVGHEVQQNFLQPSTVFPGQRDFSVSFSQSQPSFLLELLSMSSPAVGWNGCALPDPALYSAASREFKSSTGNTGFATSSIQAQSQQDGLWTSEPDYPPWFSQESVESRHVNMYVDRLQDLLSTPASWEQLQVVSSSPAFTIDMTMGAPTEKTSHSSGVTAVMHSPRASPGVMGSPSTSTPLNSAASTLPSTPNSSMSYGSFSDAAAEEGHSHHGIGGSISRPPSLQQPQPVAGPSGRSSTKRKTLDCGMEESCDEIQSHDAKKSCSKLRRKGLKRVREPRYAIQTPSDVEIMEDGYKWRKYGQKAVKNSPHPRSYYRCTHMMCPVRKRVERSAEDTGLVITTYEGTHTHVSPVTGSRGPSDEPLLFASGEHPPGGAPFHPPTSTSTSSFPLQDVALPAPSASVVKYEIPTTMDAATSSQHKSSQGGPLRPTPSINQVDPASLLGGPVPASGTAIPPLPDSLLRAQKLLDGGQDEAQPQLDGDTRFRSGYLMKDLGHLMQDVMCWGNTLPHHASRAQVIHPLLSTTPSSGCFSTEGLLEDIV</sequence>
<evidence type="ECO:0000256" key="3">
    <source>
        <dbReference type="ARBA" id="ARBA00023125"/>
    </source>
</evidence>
<dbReference type="PANTHER" id="PTHR31221:SF334">
    <property type="entry name" value="WRKY TRANSCRIPTION FACTOR 57-RELATED"/>
    <property type="match status" value="1"/>
</dbReference>
<dbReference type="GO" id="GO:0000976">
    <property type="term" value="F:transcription cis-regulatory region binding"/>
    <property type="evidence" value="ECO:0000318"/>
    <property type="project" value="GO_Central"/>
</dbReference>
<evidence type="ECO:0000313" key="8">
    <source>
        <dbReference type="EMBL" id="PNR33106.1"/>
    </source>
</evidence>
<dbReference type="Gramene" id="Pp3c20_12200V3.3">
    <property type="protein sequence ID" value="Pp3c20_12200V3.3"/>
    <property type="gene ID" value="Pp3c20_12200"/>
</dbReference>
<reference evidence="8 10" key="2">
    <citation type="journal article" date="2018" name="Plant J.">
        <title>The Physcomitrella patens chromosome-scale assembly reveals moss genome structure and evolution.</title>
        <authorList>
            <person name="Lang D."/>
            <person name="Ullrich K.K."/>
            <person name="Murat F."/>
            <person name="Fuchs J."/>
            <person name="Jenkins J."/>
            <person name="Haas F.B."/>
            <person name="Piednoel M."/>
            <person name="Gundlach H."/>
            <person name="Van Bel M."/>
            <person name="Meyberg R."/>
            <person name="Vives C."/>
            <person name="Morata J."/>
            <person name="Symeonidi A."/>
            <person name="Hiss M."/>
            <person name="Muchero W."/>
            <person name="Kamisugi Y."/>
            <person name="Saleh O."/>
            <person name="Blanc G."/>
            <person name="Decker E.L."/>
            <person name="van Gessel N."/>
            <person name="Grimwood J."/>
            <person name="Hayes R.D."/>
            <person name="Graham S.W."/>
            <person name="Gunter L.E."/>
            <person name="McDaniel S.F."/>
            <person name="Hoernstein S.N.W."/>
            <person name="Larsson A."/>
            <person name="Li F.W."/>
            <person name="Perroud P.F."/>
            <person name="Phillips J."/>
            <person name="Ranjan P."/>
            <person name="Rokshar D.S."/>
            <person name="Rothfels C.J."/>
            <person name="Schneider L."/>
            <person name="Shu S."/>
            <person name="Stevenson D.W."/>
            <person name="Thummler F."/>
            <person name="Tillich M."/>
            <person name="Villarreal Aguilar J.C."/>
            <person name="Widiez T."/>
            <person name="Wong G.K."/>
            <person name="Wymore A."/>
            <person name="Zhang Y."/>
            <person name="Zimmer A.D."/>
            <person name="Quatrano R.S."/>
            <person name="Mayer K.F.X."/>
            <person name="Goodstein D."/>
            <person name="Casacuberta J.M."/>
            <person name="Vandepoele K."/>
            <person name="Reski R."/>
            <person name="Cuming A.C."/>
            <person name="Tuskan G.A."/>
            <person name="Maumus F."/>
            <person name="Salse J."/>
            <person name="Schmutz J."/>
            <person name="Rensing S.A."/>
        </authorList>
    </citation>
    <scope>NUCLEOTIDE SEQUENCE [LARGE SCALE GENOMIC DNA]</scope>
    <source>
        <strain evidence="9 10">cv. Gransden 2004</strain>
    </source>
</reference>
<accession>A0A2K1IV10</accession>
<evidence type="ECO:0000313" key="10">
    <source>
        <dbReference type="Proteomes" id="UP000006727"/>
    </source>
</evidence>
<dbReference type="InterPro" id="IPR003657">
    <property type="entry name" value="WRKY_dom"/>
</dbReference>
<protein>
    <recommendedName>
        <fullName evidence="7">WRKY domain-containing protein</fullName>
    </recommendedName>
</protein>
<dbReference type="FunFam" id="2.20.25.80:FF:000003">
    <property type="entry name" value="WRKY transcription factor 57"/>
    <property type="match status" value="1"/>
</dbReference>
<proteinExistence type="predicted"/>
<feature type="region of interest" description="Disordered" evidence="6">
    <location>
        <begin position="195"/>
        <end position="290"/>
    </location>
</feature>
<reference evidence="8 10" key="1">
    <citation type="journal article" date="2008" name="Science">
        <title>The Physcomitrella genome reveals evolutionary insights into the conquest of land by plants.</title>
        <authorList>
            <person name="Rensing S."/>
            <person name="Lang D."/>
            <person name="Zimmer A."/>
            <person name="Terry A."/>
            <person name="Salamov A."/>
            <person name="Shapiro H."/>
            <person name="Nishiyama T."/>
            <person name="Perroud P.-F."/>
            <person name="Lindquist E."/>
            <person name="Kamisugi Y."/>
            <person name="Tanahashi T."/>
            <person name="Sakakibara K."/>
            <person name="Fujita T."/>
            <person name="Oishi K."/>
            <person name="Shin-I T."/>
            <person name="Kuroki Y."/>
            <person name="Toyoda A."/>
            <person name="Suzuki Y."/>
            <person name="Hashimoto A."/>
            <person name="Yamaguchi K."/>
            <person name="Sugano A."/>
            <person name="Kohara Y."/>
            <person name="Fujiyama A."/>
            <person name="Anterola A."/>
            <person name="Aoki S."/>
            <person name="Ashton N."/>
            <person name="Barbazuk W.B."/>
            <person name="Barker E."/>
            <person name="Bennetzen J."/>
            <person name="Bezanilla M."/>
            <person name="Blankenship R."/>
            <person name="Cho S.H."/>
            <person name="Dutcher S."/>
            <person name="Estelle M."/>
            <person name="Fawcett J.A."/>
            <person name="Gundlach H."/>
            <person name="Hanada K."/>
            <person name="Heyl A."/>
            <person name="Hicks K.A."/>
            <person name="Hugh J."/>
            <person name="Lohr M."/>
            <person name="Mayer K."/>
            <person name="Melkozernov A."/>
            <person name="Murata T."/>
            <person name="Nelson D."/>
            <person name="Pils B."/>
            <person name="Prigge M."/>
            <person name="Reiss B."/>
            <person name="Renner T."/>
            <person name="Rombauts S."/>
            <person name="Rushton P."/>
            <person name="Sanderfoot A."/>
            <person name="Schween G."/>
            <person name="Shiu S.-H."/>
            <person name="Stueber K."/>
            <person name="Theodoulou F.L."/>
            <person name="Tu H."/>
            <person name="Van de Peer Y."/>
            <person name="Verrier P.J."/>
            <person name="Waters E."/>
            <person name="Wood A."/>
            <person name="Yang L."/>
            <person name="Cove D."/>
            <person name="Cuming A."/>
            <person name="Hasebe M."/>
            <person name="Lucas S."/>
            <person name="Mishler D.B."/>
            <person name="Reski R."/>
            <person name="Grigoriev I."/>
            <person name="Quatrano R.S."/>
            <person name="Boore J.L."/>
        </authorList>
    </citation>
    <scope>NUCLEOTIDE SEQUENCE [LARGE SCALE GENOMIC DNA]</scope>
    <source>
        <strain evidence="9 10">cv. Gransden 2004</strain>
    </source>
</reference>
<feature type="compositionally biased region" description="Polar residues" evidence="6">
    <location>
        <begin position="221"/>
        <end position="247"/>
    </location>
</feature>
<feature type="region of interest" description="Disordered" evidence="6">
    <location>
        <begin position="460"/>
        <end position="503"/>
    </location>
</feature>
<dbReference type="RefSeq" id="XP_073385224.1">
    <property type="nucleotide sequence ID" value="XM_073529123.1"/>
</dbReference>
<evidence type="ECO:0000256" key="6">
    <source>
        <dbReference type="SAM" id="MobiDB-lite"/>
    </source>
</evidence>
<dbReference type="Gene3D" id="2.20.25.80">
    <property type="entry name" value="WRKY domain"/>
    <property type="match status" value="1"/>
</dbReference>
<evidence type="ECO:0000259" key="7">
    <source>
        <dbReference type="PROSITE" id="PS50811"/>
    </source>
</evidence>
<evidence type="ECO:0000256" key="5">
    <source>
        <dbReference type="ARBA" id="ARBA00023242"/>
    </source>
</evidence>
<dbReference type="InterPro" id="IPR044810">
    <property type="entry name" value="WRKY_plant"/>
</dbReference>
<feature type="region of interest" description="Disordered" evidence="6">
    <location>
        <begin position="415"/>
        <end position="435"/>
    </location>
</feature>
<comment type="subcellular location">
    <subcellularLocation>
        <location evidence="1">Nucleus</location>
    </subcellularLocation>
</comment>
<dbReference type="EMBL" id="ABEU02000020">
    <property type="protein sequence ID" value="PNR33106.1"/>
    <property type="molecule type" value="Genomic_DNA"/>
</dbReference>
<feature type="compositionally biased region" description="Basic and acidic residues" evidence="6">
    <location>
        <begin position="11"/>
        <end position="26"/>
    </location>
</feature>
<keyword evidence="10" id="KW-1185">Reference proteome</keyword>
<dbReference type="EnsemblPlants" id="Pp3c20_12200V3.2">
    <property type="protein sequence ID" value="Pp3c20_12200V3.2"/>
    <property type="gene ID" value="Pp3c20_12200"/>
</dbReference>
<organism evidence="8">
    <name type="scientific">Physcomitrium patens</name>
    <name type="common">Spreading-leaved earth moss</name>
    <name type="synonym">Physcomitrella patens</name>
    <dbReference type="NCBI Taxonomy" id="3218"/>
    <lineage>
        <taxon>Eukaryota</taxon>
        <taxon>Viridiplantae</taxon>
        <taxon>Streptophyta</taxon>
        <taxon>Embryophyta</taxon>
        <taxon>Bryophyta</taxon>
        <taxon>Bryophytina</taxon>
        <taxon>Bryopsida</taxon>
        <taxon>Funariidae</taxon>
        <taxon>Funariales</taxon>
        <taxon>Funariaceae</taxon>
        <taxon>Physcomitrium</taxon>
    </lineage>
</organism>
<dbReference type="PaxDb" id="3218-PP1S166_34V6.1"/>
<keyword evidence="4" id="KW-0804">Transcription</keyword>
<dbReference type="Proteomes" id="UP000006727">
    <property type="component" value="Chromosome 20"/>
</dbReference>